<proteinExistence type="inferred from homology"/>
<dbReference type="InterPro" id="IPR013549">
    <property type="entry name" value="DUF1731"/>
</dbReference>
<sequence length="299" mass="31863">MTVVVSGGSGFLGAALVRALRADGERVVVLVRRAPQGEDEAFWDPAGGVLNPLVFDGVRAVVHLAGAGIGDRRWTAAYKAEILRSRVLGTRLMASTLAGLDEAQRPEALLSASGIHYYGDTGDRVVDESGPKGEGFLPDLVQRWEGEARRAAEAGIRVALLRTALVLGLEGGSLPRFLPIFRVGLGAPLGSGRQWWSWISLDDWVGAVRHILKNEEISGPINLTSPEPVTNAEFTKALGRALRRPTMPVPVPGFGLRATLGGFAQEGVLSGPRAVPRRLLESGYVFRHKALDAALSAVL</sequence>
<feature type="domain" description="DUF1731" evidence="3">
    <location>
        <begin position="251"/>
        <end position="297"/>
    </location>
</feature>
<comment type="similarity">
    <text evidence="1">Belongs to the NAD(P)-dependent epimerase/dehydratase family. SDR39U1 subfamily.</text>
</comment>
<protein>
    <recommendedName>
        <fullName evidence="6">TIGR01777 family protein</fullName>
    </recommendedName>
</protein>
<name>A0A840PKI7_9ACTN</name>
<evidence type="ECO:0000256" key="1">
    <source>
        <dbReference type="ARBA" id="ARBA00009353"/>
    </source>
</evidence>
<dbReference type="NCBIfam" id="TIGR01777">
    <property type="entry name" value="yfcH"/>
    <property type="match status" value="1"/>
</dbReference>
<dbReference type="Proteomes" id="UP000578449">
    <property type="component" value="Unassembled WGS sequence"/>
</dbReference>
<gene>
    <name evidence="4" type="ORF">HNP84_009803</name>
</gene>
<dbReference type="EMBL" id="JACHGN010000035">
    <property type="protein sequence ID" value="MBB5140038.1"/>
    <property type="molecule type" value="Genomic_DNA"/>
</dbReference>
<dbReference type="Pfam" id="PF01370">
    <property type="entry name" value="Epimerase"/>
    <property type="match status" value="1"/>
</dbReference>
<dbReference type="InterPro" id="IPR001509">
    <property type="entry name" value="Epimerase_deHydtase"/>
</dbReference>
<organism evidence="4 5">
    <name type="scientific">Thermocatellispora tengchongensis</name>
    <dbReference type="NCBI Taxonomy" id="1073253"/>
    <lineage>
        <taxon>Bacteria</taxon>
        <taxon>Bacillati</taxon>
        <taxon>Actinomycetota</taxon>
        <taxon>Actinomycetes</taxon>
        <taxon>Streptosporangiales</taxon>
        <taxon>Streptosporangiaceae</taxon>
        <taxon>Thermocatellispora</taxon>
    </lineage>
</organism>
<dbReference type="RefSeq" id="WP_185056842.1">
    <property type="nucleotide sequence ID" value="NZ_BAABIX010000005.1"/>
</dbReference>
<dbReference type="PANTHER" id="PTHR11092">
    <property type="entry name" value="SUGAR NUCLEOTIDE EPIMERASE RELATED"/>
    <property type="match status" value="1"/>
</dbReference>
<evidence type="ECO:0008006" key="6">
    <source>
        <dbReference type="Google" id="ProtNLM"/>
    </source>
</evidence>
<dbReference type="InterPro" id="IPR036291">
    <property type="entry name" value="NAD(P)-bd_dom_sf"/>
</dbReference>
<evidence type="ECO:0000259" key="2">
    <source>
        <dbReference type="Pfam" id="PF01370"/>
    </source>
</evidence>
<dbReference type="SUPFAM" id="SSF51735">
    <property type="entry name" value="NAD(P)-binding Rossmann-fold domains"/>
    <property type="match status" value="1"/>
</dbReference>
<evidence type="ECO:0000313" key="4">
    <source>
        <dbReference type="EMBL" id="MBB5140038.1"/>
    </source>
</evidence>
<feature type="domain" description="NAD-dependent epimerase/dehydratase" evidence="2">
    <location>
        <begin position="3"/>
        <end position="214"/>
    </location>
</feature>
<dbReference type="Gene3D" id="3.40.50.720">
    <property type="entry name" value="NAD(P)-binding Rossmann-like Domain"/>
    <property type="match status" value="1"/>
</dbReference>
<comment type="caution">
    <text evidence="4">The sequence shown here is derived from an EMBL/GenBank/DDBJ whole genome shotgun (WGS) entry which is preliminary data.</text>
</comment>
<reference evidence="4 5" key="1">
    <citation type="submission" date="2020-08" db="EMBL/GenBank/DDBJ databases">
        <title>Genomic Encyclopedia of Type Strains, Phase IV (KMG-IV): sequencing the most valuable type-strain genomes for metagenomic binning, comparative biology and taxonomic classification.</title>
        <authorList>
            <person name="Goeker M."/>
        </authorList>
    </citation>
    <scope>NUCLEOTIDE SEQUENCE [LARGE SCALE GENOMIC DNA]</scope>
    <source>
        <strain evidence="4 5">DSM 45615</strain>
    </source>
</reference>
<dbReference type="AlphaFoldDB" id="A0A840PKI7"/>
<evidence type="ECO:0000313" key="5">
    <source>
        <dbReference type="Proteomes" id="UP000578449"/>
    </source>
</evidence>
<dbReference type="PANTHER" id="PTHR11092:SF0">
    <property type="entry name" value="EPIMERASE FAMILY PROTEIN SDR39U1"/>
    <property type="match status" value="1"/>
</dbReference>
<accession>A0A840PKI7</accession>
<dbReference type="InterPro" id="IPR010099">
    <property type="entry name" value="SDR39U1"/>
</dbReference>
<dbReference type="Pfam" id="PF08338">
    <property type="entry name" value="DUF1731"/>
    <property type="match status" value="1"/>
</dbReference>
<keyword evidence="5" id="KW-1185">Reference proteome</keyword>
<evidence type="ECO:0000259" key="3">
    <source>
        <dbReference type="Pfam" id="PF08338"/>
    </source>
</evidence>